<protein>
    <recommendedName>
        <fullName evidence="1">Thioredoxin domain-containing protein</fullName>
    </recommendedName>
</protein>
<dbReference type="PANTHER" id="PTHR10438">
    <property type="entry name" value="THIOREDOXIN"/>
    <property type="match status" value="1"/>
</dbReference>
<accession>A0A5C6GF85</accession>
<evidence type="ECO:0000313" key="3">
    <source>
        <dbReference type="Proteomes" id="UP000317257"/>
    </source>
</evidence>
<feature type="domain" description="Thioredoxin" evidence="1">
    <location>
        <begin position="1"/>
        <end position="106"/>
    </location>
</feature>
<dbReference type="InterPro" id="IPR013766">
    <property type="entry name" value="Thioredoxin_domain"/>
</dbReference>
<dbReference type="InterPro" id="IPR036249">
    <property type="entry name" value="Thioredoxin-like_sf"/>
</dbReference>
<evidence type="ECO:0000259" key="1">
    <source>
        <dbReference type="PROSITE" id="PS51352"/>
    </source>
</evidence>
<name>A0A5C6GF85_METRR</name>
<organism evidence="2 3">
    <name type="scientific">Metarhizium rileyi (strain RCEF 4871)</name>
    <name type="common">Nomuraea rileyi</name>
    <dbReference type="NCBI Taxonomy" id="1649241"/>
    <lineage>
        <taxon>Eukaryota</taxon>
        <taxon>Fungi</taxon>
        <taxon>Dikarya</taxon>
        <taxon>Ascomycota</taxon>
        <taxon>Pezizomycotina</taxon>
        <taxon>Sordariomycetes</taxon>
        <taxon>Hypocreomycetidae</taxon>
        <taxon>Hypocreales</taxon>
        <taxon>Clavicipitaceae</taxon>
        <taxon>Metarhizium</taxon>
    </lineage>
</organism>
<dbReference type="CDD" id="cd02947">
    <property type="entry name" value="TRX_family"/>
    <property type="match status" value="1"/>
</dbReference>
<dbReference type="Proteomes" id="UP000317257">
    <property type="component" value="Unassembled WGS sequence"/>
</dbReference>
<reference evidence="3" key="1">
    <citation type="submission" date="2018-12" db="EMBL/GenBank/DDBJ databases">
        <title>The complete genome of Metarhizium rileyi, a key fungal pathogen of Lepidoptera.</title>
        <authorList>
            <person name="Binneck E."/>
            <person name="Lastra C.C.L."/>
            <person name="Sosa-Gomez D.R."/>
        </authorList>
    </citation>
    <scope>NUCLEOTIDE SEQUENCE [LARGE SCALE GENOMIC DNA]</scope>
    <source>
        <strain evidence="3">Cep018-CH2</strain>
    </source>
</reference>
<comment type="caution">
    <text evidence="2">The sequence shown here is derived from an EMBL/GenBank/DDBJ whole genome shotgun (WGS) entry which is preliminary data.</text>
</comment>
<dbReference type="AlphaFoldDB" id="A0A5C6GF85"/>
<dbReference type="InterPro" id="IPR050620">
    <property type="entry name" value="Thioredoxin_H-type-like"/>
</dbReference>
<dbReference type="EMBL" id="SBHS01000005">
    <property type="protein sequence ID" value="TWU76150.1"/>
    <property type="molecule type" value="Genomic_DNA"/>
</dbReference>
<sequence>MPVHNIQSEKQFQDALAEHEAVLIDFYATVCEASKTLAPIFVEQSNREDHEGILFGKIDVDELPALASKLAITSTPTFYFYRNGSKVGESVTPGPQGLLQFIGTSV</sequence>
<dbReference type="PROSITE" id="PS51352">
    <property type="entry name" value="THIOREDOXIN_2"/>
    <property type="match status" value="1"/>
</dbReference>
<dbReference type="Gene3D" id="3.40.30.10">
    <property type="entry name" value="Glutaredoxin"/>
    <property type="match status" value="1"/>
</dbReference>
<dbReference type="Pfam" id="PF00085">
    <property type="entry name" value="Thioredoxin"/>
    <property type="match status" value="1"/>
</dbReference>
<gene>
    <name evidence="2" type="ORF">ED733_001228</name>
</gene>
<evidence type="ECO:0000313" key="2">
    <source>
        <dbReference type="EMBL" id="TWU76150.1"/>
    </source>
</evidence>
<dbReference type="SUPFAM" id="SSF52833">
    <property type="entry name" value="Thioredoxin-like"/>
    <property type="match status" value="1"/>
</dbReference>
<dbReference type="PANTHER" id="PTHR10438:SF468">
    <property type="entry name" value="THIOREDOXIN-1-RELATED"/>
    <property type="match status" value="1"/>
</dbReference>
<proteinExistence type="predicted"/>